<feature type="domain" description="ABC transmembrane type-1" evidence="8">
    <location>
        <begin position="108"/>
        <end position="297"/>
    </location>
</feature>
<dbReference type="CDD" id="cd06261">
    <property type="entry name" value="TM_PBP2"/>
    <property type="match status" value="1"/>
</dbReference>
<feature type="transmembrane region" description="Helical" evidence="7">
    <location>
        <begin position="44"/>
        <end position="65"/>
    </location>
</feature>
<comment type="caution">
    <text evidence="9">The sequence shown here is derived from an EMBL/GenBank/DDBJ whole genome shotgun (WGS) entry which is preliminary data.</text>
</comment>
<keyword evidence="4 7" id="KW-0812">Transmembrane</keyword>
<evidence type="ECO:0000256" key="6">
    <source>
        <dbReference type="ARBA" id="ARBA00023136"/>
    </source>
</evidence>
<dbReference type="InterPro" id="IPR035906">
    <property type="entry name" value="MetI-like_sf"/>
</dbReference>
<feature type="transmembrane region" description="Helical" evidence="7">
    <location>
        <begin position="156"/>
        <end position="182"/>
    </location>
</feature>
<dbReference type="RefSeq" id="WP_386732555.1">
    <property type="nucleotide sequence ID" value="NZ_JBHSTP010000003.1"/>
</dbReference>
<dbReference type="Gene3D" id="1.10.3720.10">
    <property type="entry name" value="MetI-like"/>
    <property type="match status" value="1"/>
</dbReference>
<keyword evidence="5 7" id="KW-1133">Transmembrane helix</keyword>
<keyword evidence="3" id="KW-1003">Cell membrane</keyword>
<evidence type="ECO:0000256" key="4">
    <source>
        <dbReference type="ARBA" id="ARBA00022692"/>
    </source>
</evidence>
<evidence type="ECO:0000256" key="7">
    <source>
        <dbReference type="RuleBase" id="RU363032"/>
    </source>
</evidence>
<evidence type="ECO:0000313" key="9">
    <source>
        <dbReference type="EMBL" id="MFC6357105.1"/>
    </source>
</evidence>
<evidence type="ECO:0000256" key="2">
    <source>
        <dbReference type="ARBA" id="ARBA00022448"/>
    </source>
</evidence>
<reference evidence="10" key="1">
    <citation type="journal article" date="2019" name="Int. J. Syst. Evol. Microbiol.">
        <title>The Global Catalogue of Microorganisms (GCM) 10K type strain sequencing project: providing services to taxonomists for standard genome sequencing and annotation.</title>
        <authorList>
            <consortium name="The Broad Institute Genomics Platform"/>
            <consortium name="The Broad Institute Genome Sequencing Center for Infectious Disease"/>
            <person name="Wu L."/>
            <person name="Ma J."/>
        </authorList>
    </citation>
    <scope>NUCLEOTIDE SEQUENCE [LARGE SCALE GENOMIC DNA]</scope>
    <source>
        <strain evidence="10">CCUG 43304</strain>
    </source>
</reference>
<dbReference type="PANTHER" id="PTHR43386:SF25">
    <property type="entry name" value="PEPTIDE ABC TRANSPORTER PERMEASE PROTEIN"/>
    <property type="match status" value="1"/>
</dbReference>
<dbReference type="EMBL" id="JBHSTP010000003">
    <property type="protein sequence ID" value="MFC6357105.1"/>
    <property type="molecule type" value="Genomic_DNA"/>
</dbReference>
<evidence type="ECO:0000313" key="10">
    <source>
        <dbReference type="Proteomes" id="UP001596306"/>
    </source>
</evidence>
<evidence type="ECO:0000256" key="3">
    <source>
        <dbReference type="ARBA" id="ARBA00022475"/>
    </source>
</evidence>
<organism evidence="9 10">
    <name type="scientific">Luethyella okanaganae</name>
    <dbReference type="NCBI Taxonomy" id="69372"/>
    <lineage>
        <taxon>Bacteria</taxon>
        <taxon>Bacillati</taxon>
        <taxon>Actinomycetota</taxon>
        <taxon>Actinomycetes</taxon>
        <taxon>Micrococcales</taxon>
        <taxon>Microbacteriaceae</taxon>
        <taxon>Luethyella</taxon>
    </lineage>
</organism>
<feature type="transmembrane region" description="Helical" evidence="7">
    <location>
        <begin position="274"/>
        <end position="293"/>
    </location>
</feature>
<keyword evidence="10" id="KW-1185">Reference proteome</keyword>
<dbReference type="Proteomes" id="UP001596306">
    <property type="component" value="Unassembled WGS sequence"/>
</dbReference>
<comment type="subcellular location">
    <subcellularLocation>
        <location evidence="1 7">Cell membrane</location>
        <topology evidence="1 7">Multi-pass membrane protein</topology>
    </subcellularLocation>
</comment>
<dbReference type="InterPro" id="IPR050366">
    <property type="entry name" value="BP-dependent_transpt_permease"/>
</dbReference>
<dbReference type="PROSITE" id="PS50928">
    <property type="entry name" value="ABC_TM1"/>
    <property type="match status" value="1"/>
</dbReference>
<comment type="similarity">
    <text evidence="7">Belongs to the binding-protein-dependent transport system permease family.</text>
</comment>
<feature type="transmembrane region" description="Helical" evidence="7">
    <location>
        <begin position="225"/>
        <end position="254"/>
    </location>
</feature>
<sequence>MTTRLTPGPMTQGFAAITKPQRAGSSLPLLPRIKQRRPRTVRRGMLWFAVIWLTVLILAAVFADLIPGLPVYDEKIGSFAQPPDWSVAGLLGTDGIGRSNLSRIIYGARVSLTIAVASTLIGLVIGLIVGMVGGYYRGLAETVANIIANTLSALPPLLLLLALISAIGASLFGITVALGLVISDLYIRVSKGAVIASANREYVLAARALGAGDGRIMIREILPNLVPVLGAIIPMAMAIMIVVEGSLSFLGYGIPAPTPSWGGMIAAGGDIMRQFPWVIVGPVITLFLTVLSFNTVGDYLSSRTDAREGKL</sequence>
<evidence type="ECO:0000256" key="1">
    <source>
        <dbReference type="ARBA" id="ARBA00004651"/>
    </source>
</evidence>
<name>A0ABW1VJ52_9MICO</name>
<protein>
    <submittedName>
        <fullName evidence="9">ABC transporter permease</fullName>
    </submittedName>
</protein>
<evidence type="ECO:0000256" key="5">
    <source>
        <dbReference type="ARBA" id="ARBA00022989"/>
    </source>
</evidence>
<dbReference type="SUPFAM" id="SSF161098">
    <property type="entry name" value="MetI-like"/>
    <property type="match status" value="1"/>
</dbReference>
<gene>
    <name evidence="9" type="ORF">ACFQB0_13420</name>
</gene>
<accession>A0ABW1VJ52</accession>
<keyword evidence="2 7" id="KW-0813">Transport</keyword>
<dbReference type="InterPro" id="IPR000515">
    <property type="entry name" value="MetI-like"/>
</dbReference>
<dbReference type="Pfam" id="PF00528">
    <property type="entry name" value="BPD_transp_1"/>
    <property type="match status" value="1"/>
</dbReference>
<proteinExistence type="inferred from homology"/>
<evidence type="ECO:0000259" key="8">
    <source>
        <dbReference type="PROSITE" id="PS50928"/>
    </source>
</evidence>
<keyword evidence="6 7" id="KW-0472">Membrane</keyword>
<dbReference type="PANTHER" id="PTHR43386">
    <property type="entry name" value="OLIGOPEPTIDE TRANSPORT SYSTEM PERMEASE PROTEIN APPC"/>
    <property type="match status" value="1"/>
</dbReference>
<feature type="transmembrane region" description="Helical" evidence="7">
    <location>
        <begin position="113"/>
        <end position="136"/>
    </location>
</feature>